<sequence length="519" mass="54155">MAAGGDWPTYNGSYAGDRFSPLAEITSANVSGLKPICTFDTGDKGAFQVGPVVVGGVMYLTTDTETFAIDAATCAQRWKHVHEYQPRSWLGNNHGVAYLDGRLFRGSGDGHFYALDAATGRALWEVVVADTKAGESLPMAPIAWNGMVFVGNAGGDNFGVTGHVNALSVEDGHTLWRMNVVPEAGPVRATWTKESPTNPPTGGGTWTSYSLDTAAGLLYVPTGNVAPDFVGALHPGPSLYATSVLAVDARTGFVAGYVQPVKSDSHDHDVASPPALVTTRGGKQMALTAAKDGLLYGIERSGVRREDAVATDAAIAPETLVVRYRSPTTTRDNLDEPLTTDRYVRFCPGSQGGTEWNGPAFDPGSNTVLVAATDWCTSVKLSDPATLVGKTGGAWTGVTDQKEAFGKQDAQWGGGWLSAFDADTGELRWKYHASAPILAAVTVTAGGLVLTGDLDGNSIAFEAATGKELWKGTVGQPAAAGVVSYSAGGRQLIAVGGGAASPLWPLKSDTSRIVVFGLR</sequence>
<dbReference type="AlphaFoldDB" id="A0A7I9VMT4"/>
<keyword evidence="3" id="KW-0560">Oxidoreductase</keyword>
<comment type="similarity">
    <text evidence="2">Belongs to the bacterial PQQ dehydrogenase family.</text>
</comment>
<dbReference type="SMART" id="SM00564">
    <property type="entry name" value="PQQ"/>
    <property type="match status" value="6"/>
</dbReference>
<gene>
    <name evidence="6" type="ORF">AMYX_24570</name>
</gene>
<protein>
    <submittedName>
        <fullName evidence="6">Alcohol dehydrogenase</fullName>
    </submittedName>
</protein>
<keyword evidence="7" id="KW-1185">Reference proteome</keyword>
<evidence type="ECO:0000256" key="2">
    <source>
        <dbReference type="ARBA" id="ARBA00008156"/>
    </source>
</evidence>
<dbReference type="SUPFAM" id="SSF50998">
    <property type="entry name" value="Quinoprotein alcohol dehydrogenase-like"/>
    <property type="match status" value="1"/>
</dbReference>
<dbReference type="Pfam" id="PF01011">
    <property type="entry name" value="PQQ"/>
    <property type="match status" value="1"/>
</dbReference>
<dbReference type="InterPro" id="IPR011047">
    <property type="entry name" value="Quinoprotein_ADH-like_sf"/>
</dbReference>
<dbReference type="PANTHER" id="PTHR32303:SF10">
    <property type="entry name" value="OUTER MEMBRANE PROTEIN ASSEMBLY FACTOR BAMB"/>
    <property type="match status" value="1"/>
</dbReference>
<comment type="caution">
    <text evidence="6">The sequence shown here is derived from an EMBL/GenBank/DDBJ whole genome shotgun (WGS) entry which is preliminary data.</text>
</comment>
<dbReference type="InterPro" id="IPR018391">
    <property type="entry name" value="PQQ_b-propeller_rpt"/>
</dbReference>
<dbReference type="InterPro" id="IPR002372">
    <property type="entry name" value="PQQ_rpt_dom"/>
</dbReference>
<evidence type="ECO:0000313" key="7">
    <source>
        <dbReference type="Proteomes" id="UP000503640"/>
    </source>
</evidence>
<evidence type="ECO:0000256" key="3">
    <source>
        <dbReference type="ARBA" id="ARBA00023002"/>
    </source>
</evidence>
<accession>A0A7I9VMT4</accession>
<feature type="domain" description="Pyrrolo-quinoline quinone repeat" evidence="5">
    <location>
        <begin position="415"/>
        <end position="494"/>
    </location>
</feature>
<name>A0A7I9VMT4_9BACT</name>
<dbReference type="PANTHER" id="PTHR32303">
    <property type="entry name" value="QUINOPROTEIN ALCOHOL DEHYDROGENASE (CYTOCHROME C)"/>
    <property type="match status" value="1"/>
</dbReference>
<dbReference type="GO" id="GO:0016491">
    <property type="term" value="F:oxidoreductase activity"/>
    <property type="evidence" value="ECO:0007669"/>
    <property type="project" value="UniProtKB-KW"/>
</dbReference>
<dbReference type="EMBL" id="BJTG01000005">
    <property type="protein sequence ID" value="GEJ57716.1"/>
    <property type="molecule type" value="Genomic_DNA"/>
</dbReference>
<feature type="domain" description="Pyrrolo-quinoline quinone repeat" evidence="4">
    <location>
        <begin position="7"/>
        <end position="300"/>
    </location>
</feature>
<comment type="cofactor">
    <cofactor evidence="1">
        <name>pyrroloquinoline quinone</name>
        <dbReference type="ChEBI" id="CHEBI:58442"/>
    </cofactor>
</comment>
<proteinExistence type="inferred from homology"/>
<dbReference type="Pfam" id="PF13360">
    <property type="entry name" value="PQQ_2"/>
    <property type="match status" value="1"/>
</dbReference>
<evidence type="ECO:0000259" key="5">
    <source>
        <dbReference type="Pfam" id="PF13360"/>
    </source>
</evidence>
<dbReference type="Gene3D" id="2.140.10.10">
    <property type="entry name" value="Quinoprotein alcohol dehydrogenase-like superfamily"/>
    <property type="match status" value="1"/>
</dbReference>
<evidence type="ECO:0000313" key="6">
    <source>
        <dbReference type="EMBL" id="GEJ57716.1"/>
    </source>
</evidence>
<reference evidence="7" key="1">
    <citation type="journal article" date="2020" name="Appl. Environ. Microbiol.">
        <title>Diazotrophic Anaeromyxobacter Isolates from Soils.</title>
        <authorList>
            <person name="Masuda Y."/>
            <person name="Yamanaka H."/>
            <person name="Xu Z.X."/>
            <person name="Shiratori Y."/>
            <person name="Aono T."/>
            <person name="Amachi S."/>
            <person name="Senoo K."/>
            <person name="Itoh H."/>
        </authorList>
    </citation>
    <scope>NUCLEOTIDE SEQUENCE [LARGE SCALE GENOMIC DNA]</scope>
    <source>
        <strain evidence="7">R267</strain>
    </source>
</reference>
<organism evidence="6 7">
    <name type="scientific">Anaeromyxobacter diazotrophicus</name>
    <dbReference type="NCBI Taxonomy" id="2590199"/>
    <lineage>
        <taxon>Bacteria</taxon>
        <taxon>Pseudomonadati</taxon>
        <taxon>Myxococcota</taxon>
        <taxon>Myxococcia</taxon>
        <taxon>Myxococcales</taxon>
        <taxon>Cystobacterineae</taxon>
        <taxon>Anaeromyxobacteraceae</taxon>
        <taxon>Anaeromyxobacter</taxon>
    </lineage>
</organism>
<evidence type="ECO:0000259" key="4">
    <source>
        <dbReference type="Pfam" id="PF01011"/>
    </source>
</evidence>
<evidence type="ECO:0000256" key="1">
    <source>
        <dbReference type="ARBA" id="ARBA00001931"/>
    </source>
</evidence>
<dbReference type="Proteomes" id="UP000503640">
    <property type="component" value="Unassembled WGS sequence"/>
</dbReference>